<sequence length="331" mass="37447">MIKANRREAVSLSGSLNSRLIAVALKQRGVQVEGLAIAAADPVSRYCTSTFAREQGIALSLVDVEGHTMSLEERVGHHWRHAGADLCGELARPRVVWTGKGGSVGMGVLPIDETDVELARWGDATRLADRFIRRTAVALPPRIICNYRVLEQNLRTSLIASLGAFPGLSQERALMLFLTIQHQRRHFILQREEVDRHRVELHLPFCSPLVAWAALALAIEDMRDYQAYRHLIERYYPEVMASPWRSSPGHLPCPLPIPVKLKGRLFRRKPDPARRATLKRAWRLVREWQLPAGVLDRQGLALTCALTQARLREGIYSLRLAATFARWLQRE</sequence>
<dbReference type="EMBL" id="CP020370">
    <property type="protein sequence ID" value="AUB82009.1"/>
    <property type="molecule type" value="Genomic_DNA"/>
</dbReference>
<gene>
    <name evidence="1" type="ORF">THSYN_14375</name>
</gene>
<dbReference type="OrthoDB" id="8766270at2"/>
<evidence type="ECO:0008006" key="3">
    <source>
        <dbReference type="Google" id="ProtNLM"/>
    </source>
</evidence>
<dbReference type="KEGG" id="tsy:THSYN_14375"/>
<keyword evidence="2" id="KW-1185">Reference proteome</keyword>
<dbReference type="AlphaFoldDB" id="A0A2K8U9C5"/>
<organism evidence="1 2">
    <name type="scientific">Candidatus Thiodictyon syntrophicum</name>
    <dbReference type="NCBI Taxonomy" id="1166950"/>
    <lineage>
        <taxon>Bacteria</taxon>
        <taxon>Pseudomonadati</taxon>
        <taxon>Pseudomonadota</taxon>
        <taxon>Gammaproteobacteria</taxon>
        <taxon>Chromatiales</taxon>
        <taxon>Chromatiaceae</taxon>
        <taxon>Thiodictyon</taxon>
    </lineage>
</organism>
<evidence type="ECO:0000313" key="1">
    <source>
        <dbReference type="EMBL" id="AUB82009.1"/>
    </source>
</evidence>
<name>A0A2K8U9C5_9GAMM</name>
<dbReference type="Proteomes" id="UP000232638">
    <property type="component" value="Chromosome"/>
</dbReference>
<reference evidence="1 2" key="1">
    <citation type="submission" date="2017-03" db="EMBL/GenBank/DDBJ databases">
        <title>Complete genome sequence of Candidatus 'Thiodictyon syntrophicum' sp. nov. strain Cad16T, a photolithoautotroph purple sulfur bacterium isolated from an alpine meromictic lake.</title>
        <authorList>
            <person name="Luedin S.M."/>
            <person name="Pothier J.F."/>
            <person name="Danza F."/>
            <person name="Storelli N."/>
            <person name="Wittwer M."/>
            <person name="Tonolla M."/>
        </authorList>
    </citation>
    <scope>NUCLEOTIDE SEQUENCE [LARGE SCALE GENOMIC DNA]</scope>
    <source>
        <strain evidence="1 2">Cad16T</strain>
    </source>
</reference>
<dbReference type="RefSeq" id="WP_100919760.1">
    <property type="nucleotide sequence ID" value="NZ_CP020370.1"/>
</dbReference>
<accession>A0A2K8U9C5</accession>
<proteinExistence type="predicted"/>
<protein>
    <recommendedName>
        <fullName evidence="3">Asparagine synthetase domain-containing protein</fullName>
    </recommendedName>
</protein>
<evidence type="ECO:0000313" key="2">
    <source>
        <dbReference type="Proteomes" id="UP000232638"/>
    </source>
</evidence>